<sequence>MPYVSDFTPTALEDRITVHEGAQIVEINFQGLKFRSSADVNAFYDEVERRLQDTGEPQWFFMVNTQDYRVDESAWFAFTRRGRDLNEGHGMRTVRYDADPDTLAQIARTKGTDRENPNLFGSRDEAWDHLRTLPSKRRERLAHHPSFTKDAFLRRLSFDHDTGILHIDLSGMNLLHSRDVNDVHNWTEEAIRATRHKWWIIYNYEGTRIQSAAWVQFSLRSEAFNDTYSMGSVRYAMGSETEADKRLRYEAKTTRPNIRNTKEEALSRLEELRSDYAAAKDQA</sequence>
<dbReference type="EMBL" id="FWFT01000002">
    <property type="protein sequence ID" value="SLN36315.1"/>
    <property type="molecule type" value="Genomic_DNA"/>
</dbReference>
<dbReference type="AlphaFoldDB" id="A0A1Y5SC75"/>
<reference evidence="2 3" key="1">
    <citation type="submission" date="2017-03" db="EMBL/GenBank/DDBJ databases">
        <authorList>
            <person name="Afonso C.L."/>
            <person name="Miller P.J."/>
            <person name="Scott M.A."/>
            <person name="Spackman E."/>
            <person name="Goraichik I."/>
            <person name="Dimitrov K.M."/>
            <person name="Suarez D.L."/>
            <person name="Swayne D.E."/>
        </authorList>
    </citation>
    <scope>NUCLEOTIDE SEQUENCE [LARGE SCALE GENOMIC DNA]</scope>
    <source>
        <strain evidence="2 3">CECT 8397</strain>
    </source>
</reference>
<keyword evidence="1" id="KW-0175">Coiled coil</keyword>
<dbReference type="Proteomes" id="UP000193623">
    <property type="component" value="Unassembled WGS sequence"/>
</dbReference>
<dbReference type="RefSeq" id="WP_085864240.1">
    <property type="nucleotide sequence ID" value="NZ_FWFT01000002.1"/>
</dbReference>
<name>A0A1Y5SC75_9RHOB</name>
<proteinExistence type="predicted"/>
<accession>A0A1Y5SC75</accession>
<evidence type="ECO:0000256" key="1">
    <source>
        <dbReference type="SAM" id="Coils"/>
    </source>
</evidence>
<evidence type="ECO:0000313" key="3">
    <source>
        <dbReference type="Proteomes" id="UP000193623"/>
    </source>
</evidence>
<organism evidence="2 3">
    <name type="scientific">Pseudooctadecabacter jejudonensis</name>
    <dbReference type="NCBI Taxonomy" id="1391910"/>
    <lineage>
        <taxon>Bacteria</taxon>
        <taxon>Pseudomonadati</taxon>
        <taxon>Pseudomonadota</taxon>
        <taxon>Alphaproteobacteria</taxon>
        <taxon>Rhodobacterales</taxon>
        <taxon>Paracoccaceae</taxon>
        <taxon>Pseudooctadecabacter</taxon>
    </lineage>
</organism>
<gene>
    <name evidence="2" type="ORF">PSJ8397_01853</name>
</gene>
<feature type="coiled-coil region" evidence="1">
    <location>
        <begin position="255"/>
        <end position="282"/>
    </location>
</feature>
<evidence type="ECO:0000313" key="2">
    <source>
        <dbReference type="EMBL" id="SLN36315.1"/>
    </source>
</evidence>
<dbReference type="OrthoDB" id="7820300at2"/>
<protein>
    <submittedName>
        <fullName evidence="2">Uncharacterized protein</fullName>
    </submittedName>
</protein>
<keyword evidence="3" id="KW-1185">Reference proteome</keyword>